<sequence>MIVAVVLVFTLGGERGKPMPTATAAALLLPQSDFPAAGGTFADSNGESGEKDKTDYSLTVDKPECKRLAYGSSASGDGAARMQTLGDLASGSLASYSASVEKSADPQLTSDLEQLRSTCETFTATVTGFGTSTEVHINVTPLTISGINGSYHAMTITSSADDVQSTLKFASAMVIGVERGVVFIEQYDVFGTSTASTTSSETTGNLATMFNKQRSIIADAH</sequence>
<evidence type="ECO:0000313" key="1">
    <source>
        <dbReference type="EMBL" id="GAB38767.1"/>
    </source>
</evidence>
<evidence type="ECO:0000313" key="2">
    <source>
        <dbReference type="Proteomes" id="UP000005845"/>
    </source>
</evidence>
<dbReference type="EMBL" id="BAFC01000051">
    <property type="protein sequence ID" value="GAB38767.1"/>
    <property type="molecule type" value="Genomic_DNA"/>
</dbReference>
<gene>
    <name evidence="1" type="ORF">GOSPT_051_00190</name>
</gene>
<evidence type="ECO:0008006" key="3">
    <source>
        <dbReference type="Google" id="ProtNLM"/>
    </source>
</evidence>
<organism evidence="1 2">
    <name type="scientific">Gordonia sputi NBRC 100414</name>
    <dbReference type="NCBI Taxonomy" id="1089453"/>
    <lineage>
        <taxon>Bacteria</taxon>
        <taxon>Bacillati</taxon>
        <taxon>Actinomycetota</taxon>
        <taxon>Actinomycetes</taxon>
        <taxon>Mycobacteriales</taxon>
        <taxon>Gordoniaceae</taxon>
        <taxon>Gordonia</taxon>
    </lineage>
</organism>
<protein>
    <recommendedName>
        <fullName evidence="3">PknH-like extracellular domain-containing protein</fullName>
    </recommendedName>
</protein>
<keyword evidence="2" id="KW-1185">Reference proteome</keyword>
<dbReference type="eggNOG" id="ENOG5030IU0">
    <property type="taxonomic scope" value="Bacteria"/>
</dbReference>
<accession>H5TZ59</accession>
<reference evidence="1 2" key="1">
    <citation type="submission" date="2012-02" db="EMBL/GenBank/DDBJ databases">
        <title>Whole genome shotgun sequence of Gordonia sputi NBRC 100414.</title>
        <authorList>
            <person name="Yoshida I."/>
            <person name="Hosoyama A."/>
            <person name="Tsuchikane K."/>
            <person name="Katsumata H."/>
            <person name="Yamazaki S."/>
            <person name="Fujita N."/>
        </authorList>
    </citation>
    <scope>NUCLEOTIDE SEQUENCE [LARGE SCALE GENOMIC DNA]</scope>
    <source>
        <strain evidence="1 2">NBRC 100414</strain>
    </source>
</reference>
<dbReference type="AlphaFoldDB" id="H5TZ59"/>
<dbReference type="Proteomes" id="UP000005845">
    <property type="component" value="Unassembled WGS sequence"/>
</dbReference>
<name>H5TZ59_9ACTN</name>
<comment type="caution">
    <text evidence="1">The sequence shown here is derived from an EMBL/GenBank/DDBJ whole genome shotgun (WGS) entry which is preliminary data.</text>
</comment>
<proteinExistence type="predicted"/>